<organism evidence="1 2">
    <name type="scientific">Papaver somniferum</name>
    <name type="common">Opium poppy</name>
    <dbReference type="NCBI Taxonomy" id="3469"/>
    <lineage>
        <taxon>Eukaryota</taxon>
        <taxon>Viridiplantae</taxon>
        <taxon>Streptophyta</taxon>
        <taxon>Embryophyta</taxon>
        <taxon>Tracheophyta</taxon>
        <taxon>Spermatophyta</taxon>
        <taxon>Magnoliopsida</taxon>
        <taxon>Ranunculales</taxon>
        <taxon>Papaveraceae</taxon>
        <taxon>Papaveroideae</taxon>
        <taxon>Papaver</taxon>
    </lineage>
</organism>
<gene>
    <name evidence="1" type="ORF">C5167_018157</name>
</gene>
<proteinExistence type="predicted"/>
<evidence type="ECO:0000313" key="1">
    <source>
        <dbReference type="EMBL" id="RZC49737.1"/>
    </source>
</evidence>
<accession>A0A4Y7ILY9</accession>
<dbReference type="Proteomes" id="UP000316621">
    <property type="component" value="Chromosome 2"/>
</dbReference>
<evidence type="ECO:0000313" key="2">
    <source>
        <dbReference type="Proteomes" id="UP000316621"/>
    </source>
</evidence>
<name>A0A4Y7ILY9_PAPSO</name>
<dbReference type="Gramene" id="RZC49737">
    <property type="protein sequence ID" value="RZC49737"/>
    <property type="gene ID" value="C5167_018157"/>
</dbReference>
<dbReference type="EMBL" id="CM010716">
    <property type="protein sequence ID" value="RZC49737.1"/>
    <property type="molecule type" value="Genomic_DNA"/>
</dbReference>
<dbReference type="AlphaFoldDB" id="A0A4Y7ILY9"/>
<sequence length="164" mass="18072">MIAAIRGNSYHLSRMVAVIVAVRTIDPVMEVEGDPDFSKKDVTASQPLVIPEVNAPNPTHHRSPLTEDEKMPASVWGFLSLRLSRHFLLVSTAINTSATHSSTLLDVKVSSFILPASYSWDVFALQQYFSPSQVQTTTSIRLSNAGHDTLRWSLTNSGDFTLKS</sequence>
<keyword evidence="2" id="KW-1185">Reference proteome</keyword>
<reference evidence="1 2" key="1">
    <citation type="journal article" date="2018" name="Science">
        <title>The opium poppy genome and morphinan production.</title>
        <authorList>
            <person name="Guo L."/>
            <person name="Winzer T."/>
            <person name="Yang X."/>
            <person name="Li Y."/>
            <person name="Ning Z."/>
            <person name="He Z."/>
            <person name="Teodor R."/>
            <person name="Lu Y."/>
            <person name="Bowser T.A."/>
            <person name="Graham I.A."/>
            <person name="Ye K."/>
        </authorList>
    </citation>
    <scope>NUCLEOTIDE SEQUENCE [LARGE SCALE GENOMIC DNA]</scope>
    <source>
        <strain evidence="2">cv. HN1</strain>
        <tissue evidence="1">Leaves</tissue>
    </source>
</reference>
<protein>
    <submittedName>
        <fullName evidence="1">Uncharacterized protein</fullName>
    </submittedName>
</protein>